<feature type="transmembrane region" description="Helical" evidence="8">
    <location>
        <begin position="182"/>
        <end position="206"/>
    </location>
</feature>
<dbReference type="Proteomes" id="UP000620591">
    <property type="component" value="Unassembled WGS sequence"/>
</dbReference>
<dbReference type="PANTHER" id="PTHR30614:SF0">
    <property type="entry name" value="L-CYSTINE TRANSPORT SYSTEM PERMEASE PROTEIN TCYL"/>
    <property type="match status" value="1"/>
</dbReference>
<keyword evidence="3" id="KW-1003">Cell membrane</keyword>
<dbReference type="Pfam" id="PF00528">
    <property type="entry name" value="BPD_transp_1"/>
    <property type="match status" value="1"/>
</dbReference>
<dbReference type="PANTHER" id="PTHR30614">
    <property type="entry name" value="MEMBRANE COMPONENT OF AMINO ACID ABC TRANSPORTER"/>
    <property type="match status" value="1"/>
</dbReference>
<dbReference type="GO" id="GO:0043190">
    <property type="term" value="C:ATP-binding cassette (ABC) transporter complex"/>
    <property type="evidence" value="ECO:0007669"/>
    <property type="project" value="InterPro"/>
</dbReference>
<feature type="transmembrane region" description="Helical" evidence="8">
    <location>
        <begin position="20"/>
        <end position="42"/>
    </location>
</feature>
<comment type="subcellular location">
    <subcellularLocation>
        <location evidence="1 8">Cell membrane</location>
        <topology evidence="1 8">Multi-pass membrane protein</topology>
    </subcellularLocation>
</comment>
<comment type="caution">
    <text evidence="10">The sequence shown here is derived from an EMBL/GenBank/DDBJ whole genome shotgun (WGS) entry which is preliminary data.</text>
</comment>
<evidence type="ECO:0000256" key="4">
    <source>
        <dbReference type="ARBA" id="ARBA00022692"/>
    </source>
</evidence>
<dbReference type="EMBL" id="JACTVM010000002">
    <property type="protein sequence ID" value="MBC9226452.1"/>
    <property type="molecule type" value="Genomic_DNA"/>
</dbReference>
<dbReference type="InterPro" id="IPR035906">
    <property type="entry name" value="MetI-like_sf"/>
</dbReference>
<keyword evidence="2 8" id="KW-0813">Transport</keyword>
<dbReference type="GO" id="GO:0022857">
    <property type="term" value="F:transmembrane transporter activity"/>
    <property type="evidence" value="ECO:0007669"/>
    <property type="project" value="InterPro"/>
</dbReference>
<proteinExistence type="inferred from homology"/>
<dbReference type="PROSITE" id="PS50928">
    <property type="entry name" value="ABC_TM1"/>
    <property type="match status" value="1"/>
</dbReference>
<evidence type="ECO:0000259" key="9">
    <source>
        <dbReference type="PROSITE" id="PS50928"/>
    </source>
</evidence>
<dbReference type="InterPro" id="IPR000515">
    <property type="entry name" value="MetI-like"/>
</dbReference>
<feature type="transmembrane region" description="Helical" evidence="8">
    <location>
        <begin position="54"/>
        <end position="75"/>
    </location>
</feature>
<name>A0A8I0EW65_9ACTN</name>
<feature type="transmembrane region" description="Helical" evidence="8">
    <location>
        <begin position="87"/>
        <end position="107"/>
    </location>
</feature>
<keyword evidence="4 8" id="KW-0812">Transmembrane</keyword>
<evidence type="ECO:0000256" key="6">
    <source>
        <dbReference type="ARBA" id="ARBA00022989"/>
    </source>
</evidence>
<dbReference type="InterPro" id="IPR043429">
    <property type="entry name" value="ArtM/GltK/GlnP/TcyL/YhdX-like"/>
</dbReference>
<sequence>MNADWGLIVSTVLEGVGVTVLLTVVSMAQALVLGFPVALMRVSRIAPLRWLGTTYVEVVRGVPVIAWMLLLFYGLANLTGSEPIPTAIIALTLVATAYVAENYRAALLSVPVGQWEAAQALGLKRSQLFWRIIAPQGIAVAMAPCATYAIGLLKESAFASVIGVSDVSFQALNLANGGQPALAAFLVAGAVYLVLSLPIAASSRWLDATLRRRSAA</sequence>
<feature type="transmembrane region" description="Helical" evidence="8">
    <location>
        <begin position="128"/>
        <end position="150"/>
    </location>
</feature>
<evidence type="ECO:0000256" key="8">
    <source>
        <dbReference type="RuleBase" id="RU363032"/>
    </source>
</evidence>
<organism evidence="10 11">
    <name type="scientific">Aeromicrobium senzhongii</name>
    <dbReference type="NCBI Taxonomy" id="2663859"/>
    <lineage>
        <taxon>Bacteria</taxon>
        <taxon>Bacillati</taxon>
        <taxon>Actinomycetota</taxon>
        <taxon>Actinomycetes</taxon>
        <taxon>Propionibacteriales</taxon>
        <taxon>Nocardioidaceae</taxon>
        <taxon>Aeromicrobium</taxon>
    </lineage>
</organism>
<dbReference type="GO" id="GO:0006865">
    <property type="term" value="P:amino acid transport"/>
    <property type="evidence" value="ECO:0007669"/>
    <property type="project" value="UniProtKB-KW"/>
</dbReference>
<dbReference type="InterPro" id="IPR010065">
    <property type="entry name" value="AA_ABC_transptr_permease_3TM"/>
</dbReference>
<gene>
    <name evidence="10" type="ORF">IBG24_08995</name>
</gene>
<keyword evidence="5" id="KW-0029">Amino-acid transport</keyword>
<dbReference type="SUPFAM" id="SSF161098">
    <property type="entry name" value="MetI-like"/>
    <property type="match status" value="1"/>
</dbReference>
<keyword evidence="6 8" id="KW-1133">Transmembrane helix</keyword>
<evidence type="ECO:0000313" key="10">
    <source>
        <dbReference type="EMBL" id="MBC9226452.1"/>
    </source>
</evidence>
<protein>
    <submittedName>
        <fullName evidence="10">Amino acid ABC transporter permease</fullName>
    </submittedName>
</protein>
<dbReference type="RefSeq" id="WP_187769304.1">
    <property type="nucleotide sequence ID" value="NZ_JACTVM010000002.1"/>
</dbReference>
<comment type="similarity">
    <text evidence="8">Belongs to the binding-protein-dependent transport system permease family.</text>
</comment>
<feature type="domain" description="ABC transmembrane type-1" evidence="9">
    <location>
        <begin position="16"/>
        <end position="203"/>
    </location>
</feature>
<reference evidence="10" key="1">
    <citation type="submission" date="2020-09" db="EMBL/GenBank/DDBJ databases">
        <title>Novel species in genus Aeromicrobium.</title>
        <authorList>
            <person name="Zhang G."/>
        </authorList>
    </citation>
    <scope>NUCLEOTIDE SEQUENCE</scope>
    <source>
        <strain evidence="10">Zg-636</strain>
    </source>
</reference>
<keyword evidence="7 8" id="KW-0472">Membrane</keyword>
<evidence type="ECO:0000256" key="1">
    <source>
        <dbReference type="ARBA" id="ARBA00004651"/>
    </source>
</evidence>
<dbReference type="AlphaFoldDB" id="A0A8I0EW65"/>
<evidence type="ECO:0000256" key="2">
    <source>
        <dbReference type="ARBA" id="ARBA00022448"/>
    </source>
</evidence>
<evidence type="ECO:0000256" key="5">
    <source>
        <dbReference type="ARBA" id="ARBA00022970"/>
    </source>
</evidence>
<dbReference type="Gene3D" id="1.10.3720.10">
    <property type="entry name" value="MetI-like"/>
    <property type="match status" value="1"/>
</dbReference>
<dbReference type="CDD" id="cd06261">
    <property type="entry name" value="TM_PBP2"/>
    <property type="match status" value="1"/>
</dbReference>
<dbReference type="NCBIfam" id="TIGR01726">
    <property type="entry name" value="HEQRo_perm_3TM"/>
    <property type="match status" value="1"/>
</dbReference>
<evidence type="ECO:0000256" key="3">
    <source>
        <dbReference type="ARBA" id="ARBA00022475"/>
    </source>
</evidence>
<accession>A0A8I0EW65</accession>
<evidence type="ECO:0000313" key="11">
    <source>
        <dbReference type="Proteomes" id="UP000620591"/>
    </source>
</evidence>
<evidence type="ECO:0000256" key="7">
    <source>
        <dbReference type="ARBA" id="ARBA00023136"/>
    </source>
</evidence>